<accession>D2UZL6</accession>
<name>D2UZL6_NAEGR</name>
<dbReference type="EMBL" id="GG738846">
    <property type="protein sequence ID" value="EFC50176.1"/>
    <property type="molecule type" value="Genomic_DNA"/>
</dbReference>
<dbReference type="RefSeq" id="XP_002682920.1">
    <property type="nucleotide sequence ID" value="XM_002682874.1"/>
</dbReference>
<reference evidence="2 3" key="1">
    <citation type="journal article" date="2010" name="Cell">
        <title>The genome of Naegleria gruberi illuminates early eukaryotic versatility.</title>
        <authorList>
            <person name="Fritz-Laylin L.K."/>
            <person name="Prochnik S.E."/>
            <person name="Ginger M.L."/>
            <person name="Dacks J.B."/>
            <person name="Carpenter M.L."/>
            <person name="Field M.C."/>
            <person name="Kuo A."/>
            <person name="Paredez A."/>
            <person name="Chapman J."/>
            <person name="Pham J."/>
            <person name="Shu S."/>
            <person name="Neupane R."/>
            <person name="Cipriano M."/>
            <person name="Mancuso J."/>
            <person name="Tu H."/>
            <person name="Salamov A."/>
            <person name="Lindquist E."/>
            <person name="Shapiro H."/>
            <person name="Lucas S."/>
            <person name="Grigoriev I.V."/>
            <person name="Cande W.Z."/>
            <person name="Fulton C."/>
            <person name="Rokhsar D.S."/>
            <person name="Dawson S.C."/>
        </authorList>
    </citation>
    <scope>NUCLEOTIDE SEQUENCE [LARGE SCALE GENOMIC DNA]</scope>
    <source>
        <strain evidence="2 3">NEG-M</strain>
    </source>
</reference>
<organism evidence="3">
    <name type="scientific">Naegleria gruberi</name>
    <name type="common">Amoeba</name>
    <dbReference type="NCBI Taxonomy" id="5762"/>
    <lineage>
        <taxon>Eukaryota</taxon>
        <taxon>Discoba</taxon>
        <taxon>Heterolobosea</taxon>
        <taxon>Tetramitia</taxon>
        <taxon>Eutetramitia</taxon>
        <taxon>Vahlkampfiidae</taxon>
        <taxon>Naegleria</taxon>
    </lineage>
</organism>
<evidence type="ECO:0000313" key="2">
    <source>
        <dbReference type="EMBL" id="EFC50176.1"/>
    </source>
</evidence>
<dbReference type="Proteomes" id="UP000006671">
    <property type="component" value="Unassembled WGS sequence"/>
</dbReference>
<gene>
    <name evidence="2" type="ORF">NAEGRDRAFT_77938</name>
</gene>
<keyword evidence="3" id="KW-1185">Reference proteome</keyword>
<feature type="compositionally biased region" description="Acidic residues" evidence="1">
    <location>
        <begin position="1301"/>
        <end position="1320"/>
    </location>
</feature>
<sequence>MSVSSYGGNSSHISRYSLTEEDDEGEYDISHHEEQNDRVSTTSIKMKRCDLIAQLERLGYEDVPEDVVQEFIAELKTENIEVEDEDPENTTQLSSSVLPEDDEDEDDEQAEEDQEEEEEESVPVTESEHDYEEDELNTYLPEYTPILNNNNTVDDEDEDGRVQIIKRTAVNESFNHINEEDYNHSDDEGYDTATYYGKHYSSSMKEVDMARDTSFNSSFSTKPQAPPQTINNIPSPNVYNSPARTSTNNMFTSPTRNHLSTPKKVETVSYPFSSPNRKSQDHDDYHRPITSRDVTHHDLQTPTSKVKFKPLEESNYTPPSLPVSRPKSAPLVKTPIKEPVIKTPSKSESPKDSSQTGKNSSMVRSSTSSSISCQSAKPLPFKSNVKKPVTYRKKVNDPVNRWREMNAMWKNDPFLKNQQSQQKNHRWRVRQEMLEIQGDKSDFNGKESTLLLYDEEEEELTNISSQSKPTNGYDILAIMLKDYQHANISSESLNASILHILKDIKEFVIEKINIILNSNNRRQNINVNGGIAFIELLPIMISTCQSLSGQLRLSSGFKEQTDVEVINFILEKQWKAEYFISLLNVFLDVKIEEDSNFHVCIIRKIQAIPKSVELSGMVQVLLKLSELYNIQNFTNLEYIQVIKTVYSKCDSNRDAKLNLYFIIQSAFQYSLPLLTILLKSVEQFYVTKPNSISKCNFAEHFCDFMMLLLAYKNELVKEKVFSHINQYILSLLKNVDPKEQRLSEIQPFFAPKSKTTSGGSSSDPQDDTELLELSDISYVESIIKAACSVEIVSEELLSIFGEWCRMNNKSLVALGKSGTILLFTACESSRSTILQKVIGNIAEECQGPFPKDTNIVILEALLEEERAFAFCTIIERFYDYLSTFDQYSYQISSRILLALLPVTEISDYVRGELLSKLEKMCSEVKRENIMERRKLAIFGLSMLLSIPSYQDDQMSILVSLQYAFKFNDLELKSHLYKCLTSSLLVLIEEIFQEKQEMTREILELLEISSLIQKIEKESKKKKDTLFTFDTCTLLSVDLADKIRGEHVEWNKSWLMSLINLIDHTTFHAESLKEKLNDNFLKMITVKSIEEVQVLGKVSQKSLTLIRTIRSLFTLFITLYNQEQARRSKIRLVKSSFLQSIEDCIGRDSIYLKNISLETSILERLRIKILNLMQVYFEGVKLSTSDSFGKMKSLEKFIKYVFNVKQIQETITSNISMLEHGDHPLEIDISGANRRRQIVNDFTINPLDFITLTFYFTKLLFLDTYKTSRSCSAFLKLIKTLSSVHPLTISIGISNGKRVMNDDEEDNDDEEEDSDSDEEMTDSSLCSARLDTVCVLMEMLVNEDLSSSVTTPIINQTLMFLLNVSTVAKSLDYCADSIQSCMVAALPNSSTNLPTRLNISNLMKSKDSPTKTIVVSLSYIELIVAKINQQFKKQTRFTTSTISKGFGSSFSLSSNLLNDENCPLALFSKIRDCVINSVDLIFAESDNIHLNRDLIISKLEKIMMGLCTYVVNSSSTFKKRIRKSLEKENIERLEIVSENYSCIYDTLSKVSSIRSSINAKNNTELNLTKNFTKLEQLIEKMCFDIRDLSKIYKKKMKKTKEFPTLEVLDELADFKLNTESSTDNKKKRKNMSSSSQSKKRKKSQTSSLRSKNKFIDYALCVEDDANYSDAFADLEDWIDDSGWSPSKHPKSKYADIEEDD</sequence>
<dbReference type="VEuPathDB" id="AmoebaDB:NAEGRDRAFT_77938"/>
<feature type="compositionally biased region" description="Polar residues" evidence="1">
    <location>
        <begin position="1"/>
        <end position="17"/>
    </location>
</feature>
<protein>
    <submittedName>
        <fullName evidence="2">Predicted protein</fullName>
    </submittedName>
</protein>
<evidence type="ECO:0000256" key="1">
    <source>
        <dbReference type="SAM" id="MobiDB-lite"/>
    </source>
</evidence>
<evidence type="ECO:0000313" key="3">
    <source>
        <dbReference type="Proteomes" id="UP000006671"/>
    </source>
</evidence>
<feature type="compositionally biased region" description="Basic and acidic residues" evidence="1">
    <location>
        <begin position="278"/>
        <end position="287"/>
    </location>
</feature>
<feature type="region of interest" description="Disordered" evidence="1">
    <location>
        <begin position="1619"/>
        <end position="1647"/>
    </location>
</feature>
<feature type="compositionally biased region" description="Polar residues" evidence="1">
    <location>
        <begin position="344"/>
        <end position="359"/>
    </location>
</feature>
<dbReference type="OrthoDB" id="10391834at2759"/>
<feature type="region of interest" description="Disordered" evidence="1">
    <location>
        <begin position="1677"/>
        <end position="1699"/>
    </location>
</feature>
<feature type="region of interest" description="Disordered" evidence="1">
    <location>
        <begin position="215"/>
        <end position="379"/>
    </location>
</feature>
<dbReference type="OMA" id="GEWCRMN"/>
<feature type="region of interest" description="Disordered" evidence="1">
    <location>
        <begin position="1297"/>
        <end position="1323"/>
    </location>
</feature>
<feature type="compositionally biased region" description="Acidic residues" evidence="1">
    <location>
        <begin position="99"/>
        <end position="121"/>
    </location>
</feature>
<feature type="compositionally biased region" description="Basic and acidic residues" evidence="1">
    <location>
        <begin position="28"/>
        <end position="37"/>
    </location>
</feature>
<feature type="region of interest" description="Disordered" evidence="1">
    <location>
        <begin position="78"/>
        <end position="133"/>
    </location>
</feature>
<dbReference type="GeneID" id="8863457"/>
<feature type="region of interest" description="Disordered" evidence="1">
    <location>
        <begin position="1"/>
        <end position="44"/>
    </location>
</feature>
<feature type="compositionally biased region" description="Polar residues" evidence="1">
    <location>
        <begin position="215"/>
        <end position="260"/>
    </location>
</feature>
<proteinExistence type="predicted"/>
<dbReference type="KEGG" id="ngr:NAEGRDRAFT_77938"/>
<feature type="compositionally biased region" description="Low complexity" evidence="1">
    <location>
        <begin position="360"/>
        <end position="375"/>
    </location>
</feature>
<dbReference type="InParanoid" id="D2UZL6"/>